<reference evidence="2" key="1">
    <citation type="submission" date="2016-04" db="EMBL/GenBank/DDBJ databases">
        <authorList>
            <person name="Evans L.H."/>
            <person name="Alamgir A."/>
            <person name="Owens N."/>
            <person name="Weber N.D."/>
            <person name="Virtaneva K."/>
            <person name="Barbian K."/>
            <person name="Babar A."/>
            <person name="Rosenke K."/>
        </authorList>
    </citation>
    <scope>NUCLEOTIDE SEQUENCE [LARGE SCALE GENOMIC DNA]</scope>
    <source>
        <strain evidence="2">CBS 101.48</strain>
    </source>
</reference>
<sequence length="80" mass="9305">MWCNGVGNGGEESRQTVSKASAGMDTGIRPKDSALQQYSGYGIYYGRAFLGDIKQWAGRHRRHRLRYRRRQRRSRSKSRK</sequence>
<dbReference type="AlphaFoldDB" id="A0A163K0D5"/>
<evidence type="ECO:0000313" key="3">
    <source>
        <dbReference type="Proteomes" id="UP000078561"/>
    </source>
</evidence>
<dbReference type="EMBL" id="LT554468">
    <property type="protein sequence ID" value="SAM05736.1"/>
    <property type="molecule type" value="Genomic_DNA"/>
</dbReference>
<dbReference type="InParanoid" id="A0A163K0D5"/>
<dbReference type="Proteomes" id="UP000078561">
    <property type="component" value="Unassembled WGS sequence"/>
</dbReference>
<gene>
    <name evidence="2" type="primary">ABSGL_11611.1 scaffold 12295</name>
</gene>
<feature type="compositionally biased region" description="Gly residues" evidence="1">
    <location>
        <begin position="1"/>
        <end position="10"/>
    </location>
</feature>
<evidence type="ECO:0000313" key="2">
    <source>
        <dbReference type="EMBL" id="SAM05736.1"/>
    </source>
</evidence>
<feature type="region of interest" description="Disordered" evidence="1">
    <location>
        <begin position="61"/>
        <end position="80"/>
    </location>
</feature>
<proteinExistence type="predicted"/>
<organism evidence="2">
    <name type="scientific">Absidia glauca</name>
    <name type="common">Pin mould</name>
    <dbReference type="NCBI Taxonomy" id="4829"/>
    <lineage>
        <taxon>Eukaryota</taxon>
        <taxon>Fungi</taxon>
        <taxon>Fungi incertae sedis</taxon>
        <taxon>Mucoromycota</taxon>
        <taxon>Mucoromycotina</taxon>
        <taxon>Mucoromycetes</taxon>
        <taxon>Mucorales</taxon>
        <taxon>Cunninghamellaceae</taxon>
        <taxon>Absidia</taxon>
    </lineage>
</organism>
<name>A0A163K0D5_ABSGL</name>
<keyword evidence="3" id="KW-1185">Reference proteome</keyword>
<protein>
    <submittedName>
        <fullName evidence="2">Uncharacterized protein</fullName>
    </submittedName>
</protein>
<accession>A0A163K0D5</accession>
<evidence type="ECO:0000256" key="1">
    <source>
        <dbReference type="SAM" id="MobiDB-lite"/>
    </source>
</evidence>
<feature type="region of interest" description="Disordered" evidence="1">
    <location>
        <begin position="1"/>
        <end position="30"/>
    </location>
</feature>